<dbReference type="GO" id="GO:0006508">
    <property type="term" value="P:proteolysis"/>
    <property type="evidence" value="ECO:0007669"/>
    <property type="project" value="InterPro"/>
</dbReference>
<dbReference type="CDD" id="cd18570">
    <property type="entry name" value="ABC_6TM_PCAT1_LagD_like"/>
    <property type="match status" value="1"/>
</dbReference>
<accession>A0A4U9Z870</accession>
<sequence length="444" mass="50382">MIFSHFGSYYSLASLRELAKTTNQGTTAYGLVKVANLEGFETRAVKGDMSLFDNKNTFPFIAHVIKNRTLMHYYVVIGTNKKYIFIANPDPKIKFIKISKEQFAKEWTGVSIFMSPSSNYKPHIESKESLLSFIPLLRSQKGLIINIILAALLVTVINIIGSFYLQTIIDTYIPEELKTTLGIVSIGLIIVYIIQQLLQYSQVYLLLVLGQRLAIDIILSYIKHIFKLPMSFFATRRTGEIISRFNDANSIINALASTMLSVFLDASIVLIVSVILFYQNIQLFLIALLSLPVYFILIYVFMKPFELMSSDTMEANAKLSSSIIEDINGIETIKSLTSERQRYQKIDKEFVNYLTKSFTYGKTEIIQKSLKKVAQLIINVVILGMGSSLVIRNQLSVGQLITFNALLVYFTTPLENLVNLQTKLQTARVANNRLKRQHFSVQHL</sequence>
<organism evidence="12 13">
    <name type="scientific">Streptococcus pseudoporcinus</name>
    <dbReference type="NCBI Taxonomy" id="361101"/>
    <lineage>
        <taxon>Bacteria</taxon>
        <taxon>Bacillati</taxon>
        <taxon>Bacillota</taxon>
        <taxon>Bacilli</taxon>
        <taxon>Lactobacillales</taxon>
        <taxon>Streptococcaceae</taxon>
        <taxon>Streptococcus</taxon>
    </lineage>
</organism>
<comment type="subcellular location">
    <subcellularLocation>
        <location evidence="1">Cell membrane</location>
        <topology evidence="1">Multi-pass membrane protein</topology>
    </subcellularLocation>
</comment>
<keyword evidence="7 9" id="KW-1133">Transmembrane helix</keyword>
<evidence type="ECO:0000256" key="2">
    <source>
        <dbReference type="ARBA" id="ARBA00022448"/>
    </source>
</evidence>
<dbReference type="CDD" id="cd02418">
    <property type="entry name" value="Peptidase_C39B"/>
    <property type="match status" value="1"/>
</dbReference>
<protein>
    <submittedName>
        <fullName evidence="12">ABC transporter CbaT</fullName>
        <ecNumber evidence="12">3.4.22.-</ecNumber>
    </submittedName>
</protein>
<dbReference type="Proteomes" id="UP000304914">
    <property type="component" value="Chromosome"/>
</dbReference>
<dbReference type="Gene3D" id="1.20.1560.10">
    <property type="entry name" value="ABC transporter type 1, transmembrane domain"/>
    <property type="match status" value="1"/>
</dbReference>
<feature type="transmembrane region" description="Helical" evidence="9">
    <location>
        <begin position="177"/>
        <end position="197"/>
    </location>
</feature>
<dbReference type="EC" id="3.4.22.-" evidence="12"/>
<dbReference type="PANTHER" id="PTHR43394:SF1">
    <property type="entry name" value="ATP-BINDING CASSETTE SUB-FAMILY B MEMBER 10, MITOCHONDRIAL"/>
    <property type="match status" value="1"/>
</dbReference>
<name>A0A4U9Z870_9STRE</name>
<dbReference type="InterPro" id="IPR011527">
    <property type="entry name" value="ABC1_TM_dom"/>
</dbReference>
<gene>
    <name evidence="12" type="primary">cbaT_2</name>
    <name evidence="12" type="ORF">NCTC5385_01782</name>
</gene>
<dbReference type="PROSITE" id="PS50990">
    <property type="entry name" value="PEPTIDASE_C39"/>
    <property type="match status" value="1"/>
</dbReference>
<keyword evidence="3" id="KW-1003">Cell membrane</keyword>
<dbReference type="GO" id="GO:0005524">
    <property type="term" value="F:ATP binding"/>
    <property type="evidence" value="ECO:0007669"/>
    <property type="project" value="InterPro"/>
</dbReference>
<dbReference type="InterPro" id="IPR005074">
    <property type="entry name" value="Peptidase_C39"/>
</dbReference>
<evidence type="ECO:0000313" key="12">
    <source>
        <dbReference type="EMBL" id="VTS35344.1"/>
    </source>
</evidence>
<keyword evidence="6" id="KW-1278">Translocase</keyword>
<dbReference type="GO" id="GO:0008234">
    <property type="term" value="F:cysteine-type peptidase activity"/>
    <property type="evidence" value="ECO:0007669"/>
    <property type="project" value="InterPro"/>
</dbReference>
<dbReference type="InterPro" id="IPR039421">
    <property type="entry name" value="Type_1_exporter"/>
</dbReference>
<evidence type="ECO:0000256" key="1">
    <source>
        <dbReference type="ARBA" id="ARBA00004651"/>
    </source>
</evidence>
<evidence type="ECO:0000256" key="9">
    <source>
        <dbReference type="SAM" id="Phobius"/>
    </source>
</evidence>
<evidence type="ECO:0000313" key="13">
    <source>
        <dbReference type="Proteomes" id="UP000304914"/>
    </source>
</evidence>
<keyword evidence="4 9" id="KW-0812">Transmembrane</keyword>
<dbReference type="PANTHER" id="PTHR43394">
    <property type="entry name" value="ATP-DEPENDENT PERMEASE MDL1, MITOCHONDRIAL"/>
    <property type="match status" value="1"/>
</dbReference>
<evidence type="ECO:0000259" key="11">
    <source>
        <dbReference type="PROSITE" id="PS50990"/>
    </source>
</evidence>
<evidence type="ECO:0000256" key="8">
    <source>
        <dbReference type="ARBA" id="ARBA00023136"/>
    </source>
</evidence>
<dbReference type="AlphaFoldDB" id="A0A4U9Z870"/>
<feature type="domain" description="Peptidase C39" evidence="11">
    <location>
        <begin position="1"/>
        <end position="114"/>
    </location>
</feature>
<evidence type="ECO:0000256" key="5">
    <source>
        <dbReference type="ARBA" id="ARBA00022801"/>
    </source>
</evidence>
<keyword evidence="5 12" id="KW-0378">Hydrolase</keyword>
<dbReference type="Gene3D" id="3.90.70.10">
    <property type="entry name" value="Cysteine proteinases"/>
    <property type="match status" value="1"/>
</dbReference>
<feature type="transmembrane region" description="Helical" evidence="9">
    <location>
        <begin position="283"/>
        <end position="302"/>
    </location>
</feature>
<evidence type="ECO:0000256" key="4">
    <source>
        <dbReference type="ARBA" id="ARBA00022692"/>
    </source>
</evidence>
<dbReference type="InterPro" id="IPR005897">
    <property type="entry name" value="Pept_C39_ABC_bacteriocin"/>
</dbReference>
<dbReference type="SUPFAM" id="SSF90123">
    <property type="entry name" value="ABC transporter transmembrane region"/>
    <property type="match status" value="1"/>
</dbReference>
<reference evidence="12 13" key="1">
    <citation type="submission" date="2019-05" db="EMBL/GenBank/DDBJ databases">
        <authorList>
            <consortium name="Pathogen Informatics"/>
        </authorList>
    </citation>
    <scope>NUCLEOTIDE SEQUENCE [LARGE SCALE GENOMIC DNA]</scope>
    <source>
        <strain evidence="12 13">NCTC5385</strain>
    </source>
</reference>
<proteinExistence type="predicted"/>
<evidence type="ECO:0000256" key="6">
    <source>
        <dbReference type="ARBA" id="ARBA00022967"/>
    </source>
</evidence>
<dbReference type="GO" id="GO:0005886">
    <property type="term" value="C:plasma membrane"/>
    <property type="evidence" value="ECO:0007669"/>
    <property type="project" value="UniProtKB-SubCell"/>
</dbReference>
<dbReference type="Pfam" id="PF03412">
    <property type="entry name" value="Peptidase_C39"/>
    <property type="match status" value="1"/>
</dbReference>
<feature type="transmembrane region" description="Helical" evidence="9">
    <location>
        <begin position="251"/>
        <end position="277"/>
    </location>
</feature>
<keyword evidence="2" id="KW-0813">Transport</keyword>
<evidence type="ECO:0000256" key="3">
    <source>
        <dbReference type="ARBA" id="ARBA00022475"/>
    </source>
</evidence>
<evidence type="ECO:0000259" key="10">
    <source>
        <dbReference type="PROSITE" id="PS50929"/>
    </source>
</evidence>
<dbReference type="Pfam" id="PF00664">
    <property type="entry name" value="ABC_membrane"/>
    <property type="match status" value="1"/>
</dbReference>
<dbReference type="GO" id="GO:0015421">
    <property type="term" value="F:ABC-type oligopeptide transporter activity"/>
    <property type="evidence" value="ECO:0007669"/>
    <property type="project" value="TreeGrafter"/>
</dbReference>
<dbReference type="EMBL" id="LR594035">
    <property type="protein sequence ID" value="VTS35344.1"/>
    <property type="molecule type" value="Genomic_DNA"/>
</dbReference>
<dbReference type="InterPro" id="IPR036640">
    <property type="entry name" value="ABC1_TM_sf"/>
</dbReference>
<evidence type="ECO:0000256" key="7">
    <source>
        <dbReference type="ARBA" id="ARBA00022989"/>
    </source>
</evidence>
<feature type="domain" description="ABC transmembrane type-1" evidence="10">
    <location>
        <begin position="147"/>
        <end position="426"/>
    </location>
</feature>
<dbReference type="PROSITE" id="PS50929">
    <property type="entry name" value="ABC_TM1F"/>
    <property type="match status" value="1"/>
</dbReference>
<feature type="transmembrane region" description="Helical" evidence="9">
    <location>
        <begin position="143"/>
        <end position="165"/>
    </location>
</feature>
<dbReference type="GO" id="GO:0043214">
    <property type="term" value="F:ABC-type bacteriocin transporter activity"/>
    <property type="evidence" value="ECO:0007669"/>
    <property type="project" value="InterPro"/>
</dbReference>
<keyword evidence="8 9" id="KW-0472">Membrane</keyword>
<dbReference type="NCBIfam" id="TIGR01193">
    <property type="entry name" value="bacteriocin_ABC"/>
    <property type="match status" value="1"/>
</dbReference>